<dbReference type="PANTHER" id="PTHR46532:SF4">
    <property type="entry name" value="AAA+ ATPASE DOMAIN-CONTAINING PROTEIN"/>
    <property type="match status" value="1"/>
</dbReference>
<dbReference type="Pfam" id="PF08393">
    <property type="entry name" value="DHC_N2"/>
    <property type="match status" value="1"/>
</dbReference>
<gene>
    <name evidence="3" type="ORF">BOX15_Mlig025839g2</name>
</gene>
<organism evidence="3 4">
    <name type="scientific">Macrostomum lignano</name>
    <dbReference type="NCBI Taxonomy" id="282301"/>
    <lineage>
        <taxon>Eukaryota</taxon>
        <taxon>Metazoa</taxon>
        <taxon>Spiralia</taxon>
        <taxon>Lophotrochozoa</taxon>
        <taxon>Platyhelminthes</taxon>
        <taxon>Rhabditophora</taxon>
        <taxon>Macrostomorpha</taxon>
        <taxon>Macrostomida</taxon>
        <taxon>Macrostomidae</taxon>
        <taxon>Macrostomum</taxon>
    </lineage>
</organism>
<name>A0A267GR02_9PLAT</name>
<dbReference type="OrthoDB" id="286107at2759"/>
<evidence type="ECO:0000313" key="4">
    <source>
        <dbReference type="Proteomes" id="UP000215902"/>
    </source>
</evidence>
<dbReference type="AlphaFoldDB" id="A0A267GR02"/>
<dbReference type="Gene3D" id="1.20.140.100">
    <property type="entry name" value="Dynein heavy chain, N-terminal domain 2"/>
    <property type="match status" value="1"/>
</dbReference>
<accession>A0A267GR02</accession>
<proteinExistence type="inferred from homology"/>
<comment type="caution">
    <text evidence="3">The sequence shown here is derived from an EMBL/GenBank/DDBJ whole genome shotgun (WGS) entry which is preliminary data.</text>
</comment>
<dbReference type="PANTHER" id="PTHR46532">
    <property type="entry name" value="MALE FERTILITY FACTOR KL5"/>
    <property type="match status" value="1"/>
</dbReference>
<dbReference type="GO" id="GO:0051959">
    <property type="term" value="F:dynein light intermediate chain binding"/>
    <property type="evidence" value="ECO:0007669"/>
    <property type="project" value="InterPro"/>
</dbReference>
<dbReference type="Gene3D" id="1.10.287.2620">
    <property type="match status" value="1"/>
</dbReference>
<reference evidence="3 4" key="1">
    <citation type="submission" date="2017-06" db="EMBL/GenBank/DDBJ databases">
        <title>A platform for efficient transgenesis in Macrostomum lignano, a flatworm model organism for stem cell research.</title>
        <authorList>
            <person name="Berezikov E."/>
        </authorList>
    </citation>
    <scope>NUCLEOTIDE SEQUENCE [LARGE SCALE GENOMIC DNA]</scope>
    <source>
        <strain evidence="3">DV1</strain>
        <tissue evidence="3">Whole organism</tissue>
    </source>
</reference>
<dbReference type="EMBL" id="NIVC01000188">
    <property type="protein sequence ID" value="PAA88433.1"/>
    <property type="molecule type" value="Genomic_DNA"/>
</dbReference>
<evidence type="ECO:0000256" key="1">
    <source>
        <dbReference type="ARBA" id="ARBA00008887"/>
    </source>
</evidence>
<dbReference type="GO" id="GO:0045505">
    <property type="term" value="F:dynein intermediate chain binding"/>
    <property type="evidence" value="ECO:0007669"/>
    <property type="project" value="InterPro"/>
</dbReference>
<feature type="domain" description="Dynein heavy chain linker" evidence="2">
    <location>
        <begin position="2"/>
        <end position="184"/>
    </location>
</feature>
<evidence type="ECO:0000313" key="3">
    <source>
        <dbReference type="EMBL" id="PAA88433.1"/>
    </source>
</evidence>
<keyword evidence="4" id="KW-1185">Reference proteome</keyword>
<dbReference type="InterPro" id="IPR042222">
    <property type="entry name" value="Dynein_2_N"/>
</dbReference>
<dbReference type="STRING" id="282301.A0A267GR02"/>
<comment type="similarity">
    <text evidence="1">Belongs to the dynein heavy chain family.</text>
</comment>
<dbReference type="Proteomes" id="UP000215902">
    <property type="component" value="Unassembled WGS sequence"/>
</dbReference>
<sequence>MRCRKLTSGLKTWSAYTDLSKMIEDFNEMVPLLELMTNKAMKLRHWQRMSDLTNHDFDVESDSFTLRDILEAPLLQFKDEIEDICISAVKERDIESKLKAVIAEWESHELKFVAFKHRGELLIRGDHLGEIITFLEDSLMVLGSLMSNRYNAPFRTEIQTWVKSLTNTNEIIEQWLTVQSLWIYSKRHSLVETLPSNCQLRQNDSATSTRAGSEL</sequence>
<protein>
    <recommendedName>
        <fullName evidence="2">Dynein heavy chain linker domain-containing protein</fullName>
    </recommendedName>
</protein>
<dbReference type="GO" id="GO:0005858">
    <property type="term" value="C:axonemal dynein complex"/>
    <property type="evidence" value="ECO:0007669"/>
    <property type="project" value="TreeGrafter"/>
</dbReference>
<dbReference type="InterPro" id="IPR026983">
    <property type="entry name" value="DHC"/>
</dbReference>
<dbReference type="GO" id="GO:0007018">
    <property type="term" value="P:microtubule-based movement"/>
    <property type="evidence" value="ECO:0007669"/>
    <property type="project" value="InterPro"/>
</dbReference>
<dbReference type="FunFam" id="1.10.287.2620:FF:000003">
    <property type="entry name" value="Dynein, axonemal, heavy chain 5"/>
    <property type="match status" value="1"/>
</dbReference>
<dbReference type="InterPro" id="IPR013602">
    <property type="entry name" value="Dynein_heavy_linker"/>
</dbReference>
<evidence type="ECO:0000259" key="2">
    <source>
        <dbReference type="Pfam" id="PF08393"/>
    </source>
</evidence>